<dbReference type="InterPro" id="IPR005031">
    <property type="entry name" value="COQ10_START"/>
</dbReference>
<evidence type="ECO:0000259" key="1">
    <source>
        <dbReference type="Pfam" id="PF03364"/>
    </source>
</evidence>
<dbReference type="Gene3D" id="3.30.530.20">
    <property type="match status" value="1"/>
</dbReference>
<sequence>MHVIPATSQISLSPLKFLQPAPSLSNSISITHSFLVFHPFHFNTHYSISTHKPRSLFKFTPSLLCASKSNPTTDDNAEYYSGDLLIAEEEDYDGDGRVEDEEEGSESLTEDGVYIEVMKMEKNTRRIESRISIEASLDAIWSILTDYERLSDFIPGLAVSQLIQKGDRYARLLQKTEEIEQIGQQNLAFGIKFNAKGVVDCFEKELETLPSGMKRDIEFKMVEGDFQIFEGKWSILQQFNIGSCEESQEVNTTLSYILDVKPKLWLPVHLIEGRLCNEIKKNLTSIRKEALKDSDRALHAQ</sequence>
<proteinExistence type="predicted"/>
<dbReference type="CDD" id="cd08866">
    <property type="entry name" value="SRPBCC_11"/>
    <property type="match status" value="1"/>
</dbReference>
<dbReference type="Proteomes" id="UP001497480">
    <property type="component" value="Unassembled WGS sequence"/>
</dbReference>
<dbReference type="AlphaFoldDB" id="A0AAV1VTH7"/>
<comment type="caution">
    <text evidence="2">The sequence shown here is derived from an EMBL/GenBank/DDBJ whole genome shotgun (WGS) entry which is preliminary data.</text>
</comment>
<name>A0AAV1VTH7_LUPLU</name>
<dbReference type="EMBL" id="CAXHTB010000001">
    <property type="protein sequence ID" value="CAL0300176.1"/>
    <property type="molecule type" value="Genomic_DNA"/>
</dbReference>
<keyword evidence="3" id="KW-1185">Reference proteome</keyword>
<organism evidence="2 3">
    <name type="scientific">Lupinus luteus</name>
    <name type="common">European yellow lupine</name>
    <dbReference type="NCBI Taxonomy" id="3873"/>
    <lineage>
        <taxon>Eukaryota</taxon>
        <taxon>Viridiplantae</taxon>
        <taxon>Streptophyta</taxon>
        <taxon>Embryophyta</taxon>
        <taxon>Tracheophyta</taxon>
        <taxon>Spermatophyta</taxon>
        <taxon>Magnoliopsida</taxon>
        <taxon>eudicotyledons</taxon>
        <taxon>Gunneridae</taxon>
        <taxon>Pentapetalae</taxon>
        <taxon>rosids</taxon>
        <taxon>fabids</taxon>
        <taxon>Fabales</taxon>
        <taxon>Fabaceae</taxon>
        <taxon>Papilionoideae</taxon>
        <taxon>50 kb inversion clade</taxon>
        <taxon>genistoids sensu lato</taxon>
        <taxon>core genistoids</taxon>
        <taxon>Genisteae</taxon>
        <taxon>Lupinus</taxon>
    </lineage>
</organism>
<dbReference type="InterPro" id="IPR023393">
    <property type="entry name" value="START-like_dom_sf"/>
</dbReference>
<evidence type="ECO:0000313" key="3">
    <source>
        <dbReference type="Proteomes" id="UP001497480"/>
    </source>
</evidence>
<dbReference type="PANTHER" id="PTHR34060">
    <property type="entry name" value="POLYKETIDE CYCLASE / DEHYDRASE AND LIPID TRANSPORT PROTEIN"/>
    <property type="match status" value="1"/>
</dbReference>
<feature type="domain" description="Coenzyme Q-binding protein COQ10 START" evidence="1">
    <location>
        <begin position="133"/>
        <end position="285"/>
    </location>
</feature>
<accession>A0AAV1VTH7</accession>
<dbReference type="SUPFAM" id="SSF55961">
    <property type="entry name" value="Bet v1-like"/>
    <property type="match status" value="1"/>
</dbReference>
<gene>
    <name evidence="2" type="ORF">LLUT_LOCUS1236</name>
</gene>
<dbReference type="Pfam" id="PF03364">
    <property type="entry name" value="Polyketide_cyc"/>
    <property type="match status" value="1"/>
</dbReference>
<evidence type="ECO:0000313" key="2">
    <source>
        <dbReference type="EMBL" id="CAL0300176.1"/>
    </source>
</evidence>
<dbReference type="PANTHER" id="PTHR34060:SF1">
    <property type="entry name" value="POLYKETIDE CYCLASE _ DEHYDRASE AND LIPID TRANSPORT PROTEIN"/>
    <property type="match status" value="1"/>
</dbReference>
<protein>
    <recommendedName>
        <fullName evidence="1">Coenzyme Q-binding protein COQ10 START domain-containing protein</fullName>
    </recommendedName>
</protein>
<reference evidence="2 3" key="1">
    <citation type="submission" date="2024-03" db="EMBL/GenBank/DDBJ databases">
        <authorList>
            <person name="Martinez-Hernandez J."/>
        </authorList>
    </citation>
    <scope>NUCLEOTIDE SEQUENCE [LARGE SCALE GENOMIC DNA]</scope>
</reference>